<reference evidence="1" key="1">
    <citation type="journal article" date="2023" name="Insect Mol. Biol.">
        <title>Genome sequencing provides insights into the evolution of gene families encoding plant cell wall-degrading enzymes in longhorned beetles.</title>
        <authorList>
            <person name="Shin N.R."/>
            <person name="Okamura Y."/>
            <person name="Kirsch R."/>
            <person name="Pauchet Y."/>
        </authorList>
    </citation>
    <scope>NUCLEOTIDE SEQUENCE</scope>
    <source>
        <strain evidence="1">MMC_N1</strain>
    </source>
</reference>
<dbReference type="InterPro" id="IPR029062">
    <property type="entry name" value="Class_I_gatase-like"/>
</dbReference>
<keyword evidence="2" id="KW-1185">Reference proteome</keyword>
<proteinExistence type="predicted"/>
<evidence type="ECO:0000313" key="2">
    <source>
        <dbReference type="Proteomes" id="UP001162164"/>
    </source>
</evidence>
<name>A0ABQ9JLL0_9CUCU</name>
<protein>
    <submittedName>
        <fullName evidence="1">Uncharacterized protein</fullName>
    </submittedName>
</protein>
<comment type="caution">
    <text evidence="1">The sequence shown here is derived from an EMBL/GenBank/DDBJ whole genome shotgun (WGS) entry which is preliminary data.</text>
</comment>
<dbReference type="Gene3D" id="3.40.50.880">
    <property type="match status" value="1"/>
</dbReference>
<gene>
    <name evidence="1" type="ORF">NQ317_017963</name>
</gene>
<dbReference type="EMBL" id="JAPWTJ010000370">
    <property type="protein sequence ID" value="KAJ8979120.1"/>
    <property type="molecule type" value="Genomic_DNA"/>
</dbReference>
<dbReference type="Proteomes" id="UP001162164">
    <property type="component" value="Unassembled WGS sequence"/>
</dbReference>
<sequence length="151" mass="17335">MVYSFTPKRTLLNSEEVELYIHLMRSKSPNTSMNAEKNNNTFPSREVEKNSLIYNYNPRYTGANEASAYEQIYGRLTHEKTRGFWKSFDFPKPSRFNFGLAEVVLVTAVLDLASKKLIRQGIKQPIVLLSKMPFSTPINGVSMLRYKCKGV</sequence>
<evidence type="ECO:0000313" key="1">
    <source>
        <dbReference type="EMBL" id="KAJ8979120.1"/>
    </source>
</evidence>
<organism evidence="1 2">
    <name type="scientific">Molorchus minor</name>
    <dbReference type="NCBI Taxonomy" id="1323400"/>
    <lineage>
        <taxon>Eukaryota</taxon>
        <taxon>Metazoa</taxon>
        <taxon>Ecdysozoa</taxon>
        <taxon>Arthropoda</taxon>
        <taxon>Hexapoda</taxon>
        <taxon>Insecta</taxon>
        <taxon>Pterygota</taxon>
        <taxon>Neoptera</taxon>
        <taxon>Endopterygota</taxon>
        <taxon>Coleoptera</taxon>
        <taxon>Polyphaga</taxon>
        <taxon>Cucujiformia</taxon>
        <taxon>Chrysomeloidea</taxon>
        <taxon>Cerambycidae</taxon>
        <taxon>Lamiinae</taxon>
        <taxon>Monochamini</taxon>
        <taxon>Molorchus</taxon>
    </lineage>
</organism>
<accession>A0ABQ9JLL0</accession>